<dbReference type="Proteomes" id="UP000246058">
    <property type="component" value="Chromosome"/>
</dbReference>
<accession>A0A2U8VTY3</accession>
<sequence length="877" mass="95427">MQLKAASERRDHERFERLANQQANRVRERLDTYVALLRGAAGLLAASERVTQQEFAAFVGRLRIADLYGGTRGIGYARRFRPEEADALVAEMRAQGLPDFRLRPEPPGPDPTAIVALEPLDLRNAAAIGFDMFSEPVRRAAMARARDTGEPALSARVELVQEIDRDKQAGFLVYLPVYAGGAVPATVEERRRLLTGWVYSPFRAGDLFSRVASPLNPGGVPEVTYRIQDGAVLGESPGSATLYESGPAEQPSDRRFAARRDLDIAGHTWTLFVTAAPGFARDAGGDVWPYVLGVGSLVTLLLAGAALAQAGASRRSEIARRGLEDETARLELLNRAGAALVAEHDIERLVQTVIEAATELVGGAYGAFFERVPVGQEGNDEEVWRLFSLTGGPREAFTRFGLPRATGLFQPTFLAEGVVRSDDVAKDPRYGSHGGMPKGHLPVRSYLAAPVVSGTGERLGALLFGHPQPGRFGPREERLITGFAAQAAVAIDNARLLASVRRKRDRFFGAMRAVRGVLWTNDASGRMVGEQPGWAAITGQSRPEYEGYGWANAVHPEDAQASVEAWNAAVAERRTFVFEHRVRTRDGSWRTYAIRAVPLFDERGEIVEWVGVHTDITEQREAEAELRESNEEIQRYAYIVSHDLRAPLVNVMGFTSELEAAREDVRAALGAHAEAARIDADMEEALGFIRVAITKMEALIAAILKLSREGRRTFRPEPLDMRALVQGLADAQRHQADAAGARVVIADDMPEITADRLAVEQIFGNLIDNALKYLAPGRPGLITIEGRSVAGGRVRFTVTDNGRGIAPQDHARIFELFRRSGAQDRPGDGIGLAHVKALVRSLGGRIEVSSELGQGTTFSVTLPREAQSPGAPHRAAA</sequence>
<dbReference type="InterPro" id="IPR036097">
    <property type="entry name" value="HisK_dim/P_sf"/>
</dbReference>
<dbReference type="Pfam" id="PF08447">
    <property type="entry name" value="PAS_3"/>
    <property type="match status" value="1"/>
</dbReference>
<evidence type="ECO:0000256" key="6">
    <source>
        <dbReference type="ARBA" id="ARBA00022692"/>
    </source>
</evidence>
<evidence type="ECO:0000313" key="13">
    <source>
        <dbReference type="EMBL" id="AWN36901.1"/>
    </source>
</evidence>
<name>A0A2U8VTY3_9HYPH</name>
<dbReference type="InterPro" id="IPR003594">
    <property type="entry name" value="HATPase_dom"/>
</dbReference>
<dbReference type="NCBIfam" id="TIGR00229">
    <property type="entry name" value="sensory_box"/>
    <property type="match status" value="1"/>
</dbReference>
<proteinExistence type="predicted"/>
<keyword evidence="5" id="KW-0808">Transferase</keyword>
<keyword evidence="8" id="KW-1133">Transmembrane helix</keyword>
<keyword evidence="4" id="KW-0597">Phosphoprotein</keyword>
<dbReference type="SUPFAM" id="SSF55781">
    <property type="entry name" value="GAF domain-like"/>
    <property type="match status" value="1"/>
</dbReference>
<dbReference type="PRINTS" id="PR00344">
    <property type="entry name" value="BCTRLSENSOR"/>
</dbReference>
<feature type="domain" description="PAC" evidence="11">
    <location>
        <begin position="576"/>
        <end position="628"/>
    </location>
</feature>
<keyword evidence="9" id="KW-0472">Membrane</keyword>
<gene>
    <name evidence="13" type="ORF">DK427_15125</name>
</gene>
<dbReference type="SUPFAM" id="SSF55874">
    <property type="entry name" value="ATPase domain of HSP90 chaperone/DNA topoisomerase II/histidine kinase"/>
    <property type="match status" value="1"/>
</dbReference>
<dbReference type="Pfam" id="PF13185">
    <property type="entry name" value="GAF_2"/>
    <property type="match status" value="1"/>
</dbReference>
<evidence type="ECO:0000259" key="12">
    <source>
        <dbReference type="PROSITE" id="PS50839"/>
    </source>
</evidence>
<dbReference type="Pfam" id="PF03924">
    <property type="entry name" value="CHASE"/>
    <property type="match status" value="1"/>
</dbReference>
<dbReference type="SMART" id="SM00086">
    <property type="entry name" value="PAC"/>
    <property type="match status" value="1"/>
</dbReference>
<evidence type="ECO:0000256" key="2">
    <source>
        <dbReference type="ARBA" id="ARBA00004370"/>
    </source>
</evidence>
<dbReference type="InterPro" id="IPR003018">
    <property type="entry name" value="GAF"/>
</dbReference>
<dbReference type="InterPro" id="IPR042240">
    <property type="entry name" value="CHASE_sf"/>
</dbReference>
<evidence type="ECO:0000256" key="9">
    <source>
        <dbReference type="ARBA" id="ARBA00023136"/>
    </source>
</evidence>
<dbReference type="InterPro" id="IPR000014">
    <property type="entry name" value="PAS"/>
</dbReference>
<dbReference type="CDD" id="cd00130">
    <property type="entry name" value="PAS"/>
    <property type="match status" value="1"/>
</dbReference>
<evidence type="ECO:0000259" key="10">
    <source>
        <dbReference type="PROSITE" id="PS50109"/>
    </source>
</evidence>
<evidence type="ECO:0000256" key="8">
    <source>
        <dbReference type="ARBA" id="ARBA00022989"/>
    </source>
</evidence>
<dbReference type="SUPFAM" id="SSF55785">
    <property type="entry name" value="PYP-like sensor domain (PAS domain)"/>
    <property type="match status" value="1"/>
</dbReference>
<dbReference type="KEGG" id="meti:DK427_15125"/>
<dbReference type="InterPro" id="IPR013655">
    <property type="entry name" value="PAS_fold_3"/>
</dbReference>
<feature type="domain" description="Histidine kinase" evidence="10">
    <location>
        <begin position="639"/>
        <end position="866"/>
    </location>
</feature>
<keyword evidence="6" id="KW-0812">Transmembrane</keyword>
<dbReference type="Gene3D" id="3.30.450.40">
    <property type="match status" value="1"/>
</dbReference>
<dbReference type="InterPro" id="IPR004358">
    <property type="entry name" value="Sig_transdc_His_kin-like_C"/>
</dbReference>
<comment type="catalytic activity">
    <reaction evidence="1">
        <text>ATP + protein L-histidine = ADP + protein N-phospho-L-histidine.</text>
        <dbReference type="EC" id="2.7.13.3"/>
    </reaction>
</comment>
<dbReference type="SMART" id="SM00065">
    <property type="entry name" value="GAF"/>
    <property type="match status" value="1"/>
</dbReference>
<dbReference type="PROSITE" id="PS50109">
    <property type="entry name" value="HIS_KIN"/>
    <property type="match status" value="1"/>
</dbReference>
<keyword evidence="7 13" id="KW-0418">Kinase</keyword>
<dbReference type="InterPro" id="IPR006189">
    <property type="entry name" value="CHASE_dom"/>
</dbReference>
<dbReference type="GO" id="GO:0016020">
    <property type="term" value="C:membrane"/>
    <property type="evidence" value="ECO:0007669"/>
    <property type="project" value="UniProtKB-SubCell"/>
</dbReference>
<dbReference type="InterPro" id="IPR029016">
    <property type="entry name" value="GAF-like_dom_sf"/>
</dbReference>
<dbReference type="Gene3D" id="1.10.287.130">
    <property type="match status" value="1"/>
</dbReference>
<dbReference type="SMART" id="SM00387">
    <property type="entry name" value="HATPase_c"/>
    <property type="match status" value="1"/>
</dbReference>
<protein>
    <recommendedName>
        <fullName evidence="3">histidine kinase</fullName>
        <ecNumber evidence="3">2.7.13.3</ecNumber>
    </recommendedName>
</protein>
<dbReference type="InterPro" id="IPR003661">
    <property type="entry name" value="HisK_dim/P_dom"/>
</dbReference>
<dbReference type="Gene3D" id="3.30.450.20">
    <property type="entry name" value="PAS domain"/>
    <property type="match status" value="1"/>
</dbReference>
<dbReference type="Gene3D" id="3.30.450.350">
    <property type="entry name" value="CHASE domain"/>
    <property type="match status" value="1"/>
</dbReference>
<dbReference type="PANTHER" id="PTHR43304">
    <property type="entry name" value="PHYTOCHROME-LIKE PROTEIN CPH1"/>
    <property type="match status" value="1"/>
</dbReference>
<dbReference type="PROSITE" id="PS50113">
    <property type="entry name" value="PAC"/>
    <property type="match status" value="1"/>
</dbReference>
<dbReference type="Pfam" id="PF02518">
    <property type="entry name" value="HATPase_c"/>
    <property type="match status" value="1"/>
</dbReference>
<dbReference type="InterPro" id="IPR005467">
    <property type="entry name" value="His_kinase_dom"/>
</dbReference>
<dbReference type="CDD" id="cd00082">
    <property type="entry name" value="HisKA"/>
    <property type="match status" value="1"/>
</dbReference>
<evidence type="ECO:0000256" key="5">
    <source>
        <dbReference type="ARBA" id="ARBA00022679"/>
    </source>
</evidence>
<dbReference type="EMBL" id="CP029551">
    <property type="protein sequence ID" value="AWN36901.1"/>
    <property type="molecule type" value="Genomic_DNA"/>
</dbReference>
<organism evidence="13 14">
    <name type="scientific">Methylobacterium radiodurans</name>
    <dbReference type="NCBI Taxonomy" id="2202828"/>
    <lineage>
        <taxon>Bacteria</taxon>
        <taxon>Pseudomonadati</taxon>
        <taxon>Pseudomonadota</taxon>
        <taxon>Alphaproteobacteria</taxon>
        <taxon>Hyphomicrobiales</taxon>
        <taxon>Methylobacteriaceae</taxon>
        <taxon>Methylobacterium</taxon>
    </lineage>
</organism>
<comment type="subcellular location">
    <subcellularLocation>
        <location evidence="2">Membrane</location>
    </subcellularLocation>
</comment>
<dbReference type="InterPro" id="IPR000700">
    <property type="entry name" value="PAS-assoc_C"/>
</dbReference>
<evidence type="ECO:0000256" key="7">
    <source>
        <dbReference type="ARBA" id="ARBA00022777"/>
    </source>
</evidence>
<dbReference type="SUPFAM" id="SSF47384">
    <property type="entry name" value="Homodimeric domain of signal transducing histidine kinase"/>
    <property type="match status" value="1"/>
</dbReference>
<dbReference type="InterPro" id="IPR052162">
    <property type="entry name" value="Sensor_kinase/Photoreceptor"/>
</dbReference>
<dbReference type="InterPro" id="IPR001610">
    <property type="entry name" value="PAC"/>
</dbReference>
<dbReference type="PANTHER" id="PTHR43304:SF1">
    <property type="entry name" value="PAC DOMAIN-CONTAINING PROTEIN"/>
    <property type="match status" value="1"/>
</dbReference>
<dbReference type="InterPro" id="IPR035965">
    <property type="entry name" value="PAS-like_dom_sf"/>
</dbReference>
<evidence type="ECO:0000259" key="11">
    <source>
        <dbReference type="PROSITE" id="PS50113"/>
    </source>
</evidence>
<dbReference type="GO" id="GO:0000155">
    <property type="term" value="F:phosphorelay sensor kinase activity"/>
    <property type="evidence" value="ECO:0007669"/>
    <property type="project" value="InterPro"/>
</dbReference>
<dbReference type="PROSITE" id="PS50839">
    <property type="entry name" value="CHASE"/>
    <property type="match status" value="1"/>
</dbReference>
<reference evidence="13 14" key="1">
    <citation type="submission" date="2018-05" db="EMBL/GenBank/DDBJ databases">
        <title>Complete Genome Sequence of Methylobacterium sp. 17Sr1-43.</title>
        <authorList>
            <person name="Srinivasan S."/>
        </authorList>
    </citation>
    <scope>NUCLEOTIDE SEQUENCE [LARGE SCALE GENOMIC DNA]</scope>
    <source>
        <strain evidence="13 14">17Sr1-43</strain>
    </source>
</reference>
<dbReference type="OrthoDB" id="9810730at2"/>
<evidence type="ECO:0000256" key="4">
    <source>
        <dbReference type="ARBA" id="ARBA00022553"/>
    </source>
</evidence>
<evidence type="ECO:0000256" key="1">
    <source>
        <dbReference type="ARBA" id="ARBA00000085"/>
    </source>
</evidence>
<dbReference type="EC" id="2.7.13.3" evidence="3"/>
<keyword evidence="14" id="KW-1185">Reference proteome</keyword>
<dbReference type="InterPro" id="IPR036890">
    <property type="entry name" value="HATPase_C_sf"/>
</dbReference>
<evidence type="ECO:0000256" key="3">
    <source>
        <dbReference type="ARBA" id="ARBA00012438"/>
    </source>
</evidence>
<dbReference type="CDD" id="cd00075">
    <property type="entry name" value="HATPase"/>
    <property type="match status" value="1"/>
</dbReference>
<dbReference type="Gene3D" id="3.30.565.10">
    <property type="entry name" value="Histidine kinase-like ATPase, C-terminal domain"/>
    <property type="match status" value="1"/>
</dbReference>
<dbReference type="AlphaFoldDB" id="A0A2U8VTY3"/>
<evidence type="ECO:0000313" key="14">
    <source>
        <dbReference type="Proteomes" id="UP000246058"/>
    </source>
</evidence>
<feature type="domain" description="CHASE" evidence="12">
    <location>
        <begin position="46"/>
        <end position="272"/>
    </location>
</feature>
<dbReference type="SMART" id="SM01079">
    <property type="entry name" value="CHASE"/>
    <property type="match status" value="1"/>
</dbReference>